<keyword evidence="5 7" id="KW-0472">Membrane</keyword>
<dbReference type="Proteomes" id="UP000676776">
    <property type="component" value="Unassembled WGS sequence"/>
</dbReference>
<evidence type="ECO:0000256" key="3">
    <source>
        <dbReference type="ARBA" id="ARBA00022452"/>
    </source>
</evidence>
<dbReference type="SUPFAM" id="SSF56935">
    <property type="entry name" value="Porins"/>
    <property type="match status" value="1"/>
</dbReference>
<evidence type="ECO:0000256" key="4">
    <source>
        <dbReference type="ARBA" id="ARBA00022692"/>
    </source>
</evidence>
<keyword evidence="11" id="KW-0675">Receptor</keyword>
<dbReference type="InterPro" id="IPR036942">
    <property type="entry name" value="Beta-barrel_TonB_sf"/>
</dbReference>
<feature type="domain" description="TonB-dependent receptor plug" evidence="9">
    <location>
        <begin position="147"/>
        <end position="226"/>
    </location>
</feature>
<keyword evidence="4 7" id="KW-0812">Transmembrane</keyword>
<evidence type="ECO:0000256" key="1">
    <source>
        <dbReference type="ARBA" id="ARBA00004571"/>
    </source>
</evidence>
<dbReference type="InterPro" id="IPR008969">
    <property type="entry name" value="CarboxyPept-like_regulatory"/>
</dbReference>
<evidence type="ECO:0000259" key="10">
    <source>
        <dbReference type="Pfam" id="PF14905"/>
    </source>
</evidence>
<feature type="chain" id="PRO_5046110488" evidence="8">
    <location>
        <begin position="21"/>
        <end position="821"/>
    </location>
</feature>
<organism evidence="11 12">
    <name type="scientific">Winogradskyella pelagia</name>
    <dbReference type="NCBI Taxonomy" id="2819984"/>
    <lineage>
        <taxon>Bacteria</taxon>
        <taxon>Pseudomonadati</taxon>
        <taxon>Bacteroidota</taxon>
        <taxon>Flavobacteriia</taxon>
        <taxon>Flavobacteriales</taxon>
        <taxon>Flavobacteriaceae</taxon>
        <taxon>Winogradskyella</taxon>
    </lineage>
</organism>
<dbReference type="PANTHER" id="PTHR40980">
    <property type="entry name" value="PLUG DOMAIN-CONTAINING PROTEIN"/>
    <property type="match status" value="1"/>
</dbReference>
<evidence type="ECO:0000256" key="6">
    <source>
        <dbReference type="ARBA" id="ARBA00023237"/>
    </source>
</evidence>
<comment type="caution">
    <text evidence="11">The sequence shown here is derived from an EMBL/GenBank/DDBJ whole genome shotgun (WGS) entry which is preliminary data.</text>
</comment>
<dbReference type="Gene3D" id="2.40.170.20">
    <property type="entry name" value="TonB-dependent receptor, beta-barrel domain"/>
    <property type="match status" value="1"/>
</dbReference>
<comment type="similarity">
    <text evidence="7">Belongs to the TonB-dependent receptor family.</text>
</comment>
<sequence length="821" mass="92710">MIRFIKITILFIATTLSLQANNTPEKQDLIDVTGRVIDEISGIGLEFATVAFLDLNNKVINGTITDRGGNYKMSIEPGIYNIRFEYIGFKTQTLKNQNLQQNTLLKTIKLSESAETLDEIVVRAETTEVEIRLDKKVYNIGKDLTVGGATVGDALDNVPSVTVDADGAISLRGNQNVRILINGRPSAIAGFGSTDALQSLPADAIERVEVITSPSARYDAEGTAGILNIILRKDKVLGFNGSIQVNYREPTGYGGTGNVNYRTKKFNIFNTTSFNVRNSPGQGVFRNQFFSSSVVNPLVIETRDIDRNDVSLNTNLGMEYYLNKKSSITTSFFYSEGEDEDKTINITDEFNPDNELAVTRTRIEDETEDDSNYQISLNYINRFNDDGHVLTADLQYGIDNEGETSLIAERNTFPAIEELPSEFITTDEEGNEFLAQVDYVFPINENQQFEAGYRGNFEETTTDFVVNEQLIPGGEFIKNDSLSNIFTYTENVNALYTQYGNKFGKFSFLAGLRFEHTRLAGEVSAADVDNADNLVINFDNDYPGLFPTLNLNYEISDNENITFGYNRRINRPRGRFVNPFPSRSSEANIFQGNPNLNPAFANAFDIGYLKKWGKTLTLTSSVYYQLETDAFERIQEDTGLQTPNGIPIIRTIPINLSTNERIGFELGLLYNPTKWLRVNGSFNFFQFTTEGDFNGIDYGAQNTSYFSRLSTKVSLPYKIEWQTNAIYRGPTNNAQTRNEDILFLNVAFSKDIFNDKATIAINIRDVFNSRKRLTYTETDTFISDSELQFRVRTFNLSFIYRFNQKKEKTRNNDRDNGDDDF</sequence>
<dbReference type="Pfam" id="PF14905">
    <property type="entry name" value="OMP_b-brl_3"/>
    <property type="match status" value="1"/>
</dbReference>
<dbReference type="Pfam" id="PF07715">
    <property type="entry name" value="Plug"/>
    <property type="match status" value="1"/>
</dbReference>
<evidence type="ECO:0000256" key="8">
    <source>
        <dbReference type="SAM" id="SignalP"/>
    </source>
</evidence>
<name>A0ABS3SZY6_9FLAO</name>
<feature type="signal peptide" evidence="8">
    <location>
        <begin position="1"/>
        <end position="20"/>
    </location>
</feature>
<dbReference type="InterPro" id="IPR039426">
    <property type="entry name" value="TonB-dep_rcpt-like"/>
</dbReference>
<keyword evidence="8" id="KW-0732">Signal</keyword>
<protein>
    <submittedName>
        <fullName evidence="11">TonB-dependent receptor</fullName>
    </submittedName>
</protein>
<keyword evidence="3 7" id="KW-1134">Transmembrane beta strand</keyword>
<evidence type="ECO:0000313" key="11">
    <source>
        <dbReference type="EMBL" id="MBO3116055.1"/>
    </source>
</evidence>
<dbReference type="RefSeq" id="WP_208152842.1">
    <property type="nucleotide sequence ID" value="NZ_JAGEVF010000003.1"/>
</dbReference>
<accession>A0ABS3SZY6</accession>
<dbReference type="Gene3D" id="2.60.40.1120">
    <property type="entry name" value="Carboxypeptidase-like, regulatory domain"/>
    <property type="match status" value="1"/>
</dbReference>
<dbReference type="InterPro" id="IPR041700">
    <property type="entry name" value="OMP_b-brl_3"/>
</dbReference>
<keyword evidence="2 7" id="KW-0813">Transport</keyword>
<dbReference type="EMBL" id="JAGEVF010000003">
    <property type="protein sequence ID" value="MBO3116055.1"/>
    <property type="molecule type" value="Genomic_DNA"/>
</dbReference>
<dbReference type="InterPro" id="IPR012910">
    <property type="entry name" value="Plug_dom"/>
</dbReference>
<evidence type="ECO:0000313" key="12">
    <source>
        <dbReference type="Proteomes" id="UP000676776"/>
    </source>
</evidence>
<dbReference type="InterPro" id="IPR037066">
    <property type="entry name" value="Plug_dom_sf"/>
</dbReference>
<evidence type="ECO:0000259" key="9">
    <source>
        <dbReference type="Pfam" id="PF07715"/>
    </source>
</evidence>
<evidence type="ECO:0000256" key="7">
    <source>
        <dbReference type="PROSITE-ProRule" id="PRU01360"/>
    </source>
</evidence>
<keyword evidence="12" id="KW-1185">Reference proteome</keyword>
<evidence type="ECO:0000256" key="2">
    <source>
        <dbReference type="ARBA" id="ARBA00022448"/>
    </source>
</evidence>
<dbReference type="SUPFAM" id="SSF49464">
    <property type="entry name" value="Carboxypeptidase regulatory domain-like"/>
    <property type="match status" value="1"/>
</dbReference>
<proteinExistence type="inferred from homology"/>
<comment type="subcellular location">
    <subcellularLocation>
        <location evidence="1 7">Cell outer membrane</location>
        <topology evidence="1 7">Multi-pass membrane protein</topology>
    </subcellularLocation>
</comment>
<evidence type="ECO:0000256" key="5">
    <source>
        <dbReference type="ARBA" id="ARBA00023136"/>
    </source>
</evidence>
<dbReference type="Gene3D" id="2.170.130.10">
    <property type="entry name" value="TonB-dependent receptor, plug domain"/>
    <property type="match status" value="1"/>
</dbReference>
<dbReference type="PROSITE" id="PS52016">
    <property type="entry name" value="TONB_DEPENDENT_REC_3"/>
    <property type="match status" value="1"/>
</dbReference>
<dbReference type="Pfam" id="PF13715">
    <property type="entry name" value="CarbopepD_reg_2"/>
    <property type="match status" value="1"/>
</dbReference>
<dbReference type="PANTHER" id="PTHR40980:SF4">
    <property type="entry name" value="TONB-DEPENDENT RECEPTOR-LIKE BETA-BARREL DOMAIN-CONTAINING PROTEIN"/>
    <property type="match status" value="1"/>
</dbReference>
<gene>
    <name evidence="11" type="ORF">J4050_04810</name>
</gene>
<reference evidence="11 12" key="1">
    <citation type="submission" date="2021-03" db="EMBL/GenBank/DDBJ databases">
        <title>Winogradskyella sp. nov., isolated from costal sediment.</title>
        <authorList>
            <person name="Gao C."/>
        </authorList>
    </citation>
    <scope>NUCLEOTIDE SEQUENCE [LARGE SCALE GENOMIC DNA]</scope>
    <source>
        <strain evidence="11 12">DF17</strain>
    </source>
</reference>
<keyword evidence="6 7" id="KW-0998">Cell outer membrane</keyword>
<feature type="domain" description="Outer membrane protein beta-barrel" evidence="10">
    <location>
        <begin position="382"/>
        <end position="800"/>
    </location>
</feature>